<gene>
    <name evidence="1" type="ORF">JCM19231_2623</name>
</gene>
<organism evidence="1 2">
    <name type="scientific">Vibrio ishigakensis</name>
    <dbReference type="NCBI Taxonomy" id="1481914"/>
    <lineage>
        <taxon>Bacteria</taxon>
        <taxon>Pseudomonadati</taxon>
        <taxon>Pseudomonadota</taxon>
        <taxon>Gammaproteobacteria</taxon>
        <taxon>Vibrionales</taxon>
        <taxon>Vibrionaceae</taxon>
        <taxon>Vibrio</taxon>
    </lineage>
</organism>
<accession>A0A0B8P3D7</accession>
<keyword evidence="2" id="KW-1185">Reference proteome</keyword>
<dbReference type="Proteomes" id="UP000031671">
    <property type="component" value="Unassembled WGS sequence"/>
</dbReference>
<dbReference type="EMBL" id="BBRZ01000055">
    <property type="protein sequence ID" value="GAM57474.1"/>
    <property type="molecule type" value="Genomic_DNA"/>
</dbReference>
<comment type="caution">
    <text evidence="1">The sequence shown here is derived from an EMBL/GenBank/DDBJ whole genome shotgun (WGS) entry which is preliminary data.</text>
</comment>
<proteinExistence type="predicted"/>
<protein>
    <submittedName>
        <fullName evidence="1">DNA repair protein recN</fullName>
    </submittedName>
</protein>
<name>A0A0B8P3D7_9VIBR</name>
<reference evidence="1 2" key="1">
    <citation type="submission" date="2015-01" db="EMBL/GenBank/DDBJ databases">
        <title>Vibrio sp. C1 JCM 19231 whole genome shotgun sequence.</title>
        <authorList>
            <person name="Sawabe T."/>
            <person name="Meirelles P."/>
            <person name="Feng G."/>
            <person name="Sayaka M."/>
            <person name="Hattori M."/>
            <person name="Ohkuma M."/>
        </authorList>
    </citation>
    <scope>NUCLEOTIDE SEQUENCE [LARGE SCALE GENOMIC DNA]</scope>
    <source>
        <strain evidence="2">JCM 19231</strain>
    </source>
</reference>
<evidence type="ECO:0000313" key="2">
    <source>
        <dbReference type="Proteomes" id="UP000031671"/>
    </source>
</evidence>
<evidence type="ECO:0000313" key="1">
    <source>
        <dbReference type="EMBL" id="GAM57474.1"/>
    </source>
</evidence>
<dbReference type="AlphaFoldDB" id="A0A0B8P3D7"/>
<reference evidence="1 2" key="2">
    <citation type="submission" date="2015-01" db="EMBL/GenBank/DDBJ databases">
        <authorList>
            <consortium name="NBRP consortium"/>
            <person name="Sawabe T."/>
            <person name="Meirelles P."/>
            <person name="Feng G."/>
            <person name="Sayaka M."/>
            <person name="Hattori M."/>
            <person name="Ohkuma M."/>
        </authorList>
    </citation>
    <scope>NUCLEOTIDE SEQUENCE [LARGE SCALE GENOMIC DNA]</scope>
    <source>
        <strain evidence="2">JCM 19231</strain>
    </source>
</reference>
<sequence>MRNYFDSIDIDPLHMQSVEERFSQVMSLAKKHHVLPEDLYAHHQELSVK</sequence>